<dbReference type="PANTHER" id="PTHR31099:SF49">
    <property type="entry name" value="MYOSIN HEAVY CHAIN-LIKE PROTEIN"/>
    <property type="match status" value="1"/>
</dbReference>
<evidence type="ECO:0000313" key="4">
    <source>
        <dbReference type="Proteomes" id="UP000257109"/>
    </source>
</evidence>
<sequence length="499" mass="56155">MELSADYAHVLSGRPSHGQRRPPTASGLDTDRHIKCRPIHSPSSLVDQALDSLANGAYSWVDPEVLKVSSVLTKSGSLLGMDSAICQPRTWSVTVKACRSREAVCMNSAEAARPFFYLYDTLHSRLGIHLPFTRFERSVLQTLNVAPTQLHPNSWAFVRAFELLCEDLKRVPTLGVFFWFFTPRKMDKVGWASLSGRPRRPLLRPFSESYKGFKNRFFRVSPSDPNSEILVDRDGRQPFPLQWTRRPASSVTVIVKNLEEWERTFINELKELPVYRSYDIIKGEEYSTKALAALWKRKRDHIQPSPPNVIQTDAAPLSAAGPVDHPPTPQEETSKSLSTFEAETAAPPSPVHQAMSSDDRPNKRRHLEEDREEETSASLEVSAPKIPKNRPRLFKSFTQAADRTIASSSVEAEVDRIGLAGVCEVLQQYTAYSFALARVAEKKCGVITAERSAWGEQRKVLEEENSRLSSALANSEERLTKYGLSTAKLQEMLRAEQKM</sequence>
<protein>
    <recommendedName>
        <fullName evidence="2">Transposase (putative) gypsy type domain-containing protein</fullName>
    </recommendedName>
</protein>
<gene>
    <name evidence="3" type="ORF">CR513_13504</name>
</gene>
<dbReference type="InterPro" id="IPR007321">
    <property type="entry name" value="Transposase_28"/>
</dbReference>
<keyword evidence="4" id="KW-1185">Reference proteome</keyword>
<organism evidence="3 4">
    <name type="scientific">Mucuna pruriens</name>
    <name type="common">Velvet bean</name>
    <name type="synonym">Dolichos pruriens</name>
    <dbReference type="NCBI Taxonomy" id="157652"/>
    <lineage>
        <taxon>Eukaryota</taxon>
        <taxon>Viridiplantae</taxon>
        <taxon>Streptophyta</taxon>
        <taxon>Embryophyta</taxon>
        <taxon>Tracheophyta</taxon>
        <taxon>Spermatophyta</taxon>
        <taxon>Magnoliopsida</taxon>
        <taxon>eudicotyledons</taxon>
        <taxon>Gunneridae</taxon>
        <taxon>Pentapetalae</taxon>
        <taxon>rosids</taxon>
        <taxon>fabids</taxon>
        <taxon>Fabales</taxon>
        <taxon>Fabaceae</taxon>
        <taxon>Papilionoideae</taxon>
        <taxon>50 kb inversion clade</taxon>
        <taxon>NPAAA clade</taxon>
        <taxon>indigoferoid/millettioid clade</taxon>
        <taxon>Phaseoleae</taxon>
        <taxon>Mucuna</taxon>
    </lineage>
</organism>
<feature type="domain" description="Transposase (putative) gypsy type" evidence="2">
    <location>
        <begin position="126"/>
        <end position="182"/>
    </location>
</feature>
<feature type="region of interest" description="Disordered" evidence="1">
    <location>
        <begin position="11"/>
        <end position="31"/>
    </location>
</feature>
<evidence type="ECO:0000256" key="1">
    <source>
        <dbReference type="SAM" id="MobiDB-lite"/>
    </source>
</evidence>
<accession>A0A371HJL1</accession>
<feature type="compositionally biased region" description="Basic and acidic residues" evidence="1">
    <location>
        <begin position="357"/>
        <end position="369"/>
    </location>
</feature>
<dbReference type="PANTHER" id="PTHR31099">
    <property type="entry name" value="OS06G0165300 PROTEIN"/>
    <property type="match status" value="1"/>
</dbReference>
<dbReference type="Pfam" id="PF04195">
    <property type="entry name" value="Transposase_28"/>
    <property type="match status" value="1"/>
</dbReference>
<evidence type="ECO:0000313" key="3">
    <source>
        <dbReference type="EMBL" id="RDY02967.1"/>
    </source>
</evidence>
<dbReference type="AlphaFoldDB" id="A0A371HJL1"/>
<evidence type="ECO:0000259" key="2">
    <source>
        <dbReference type="Pfam" id="PF04195"/>
    </source>
</evidence>
<name>A0A371HJL1_MUCPR</name>
<dbReference type="OrthoDB" id="1321796at2759"/>
<comment type="caution">
    <text evidence="3">The sequence shown here is derived from an EMBL/GenBank/DDBJ whole genome shotgun (WGS) entry which is preliminary data.</text>
</comment>
<feature type="non-terminal residue" evidence="3">
    <location>
        <position position="499"/>
    </location>
</feature>
<feature type="non-terminal residue" evidence="3">
    <location>
        <position position="1"/>
    </location>
</feature>
<dbReference type="Proteomes" id="UP000257109">
    <property type="component" value="Unassembled WGS sequence"/>
</dbReference>
<dbReference type="EMBL" id="QJKJ01002421">
    <property type="protein sequence ID" value="RDY02967.1"/>
    <property type="molecule type" value="Genomic_DNA"/>
</dbReference>
<proteinExistence type="predicted"/>
<reference evidence="3" key="1">
    <citation type="submission" date="2018-05" db="EMBL/GenBank/DDBJ databases">
        <title>Draft genome of Mucuna pruriens seed.</title>
        <authorList>
            <person name="Nnadi N.E."/>
            <person name="Vos R."/>
            <person name="Hasami M.H."/>
            <person name="Devisetty U.K."/>
            <person name="Aguiy J.C."/>
        </authorList>
    </citation>
    <scope>NUCLEOTIDE SEQUENCE [LARGE SCALE GENOMIC DNA]</scope>
    <source>
        <strain evidence="3">JCA_2017</strain>
    </source>
</reference>
<feature type="region of interest" description="Disordered" evidence="1">
    <location>
        <begin position="302"/>
        <end position="385"/>
    </location>
</feature>